<feature type="region of interest" description="Disordered" evidence="5">
    <location>
        <begin position="731"/>
        <end position="751"/>
    </location>
</feature>
<feature type="transmembrane region" description="Helical" evidence="6">
    <location>
        <begin position="668"/>
        <end position="694"/>
    </location>
</feature>
<feature type="compositionally biased region" description="Basic and acidic residues" evidence="5">
    <location>
        <begin position="471"/>
        <end position="480"/>
    </location>
</feature>
<evidence type="ECO:0000256" key="5">
    <source>
        <dbReference type="SAM" id="MobiDB-lite"/>
    </source>
</evidence>
<feature type="transmembrane region" description="Helical" evidence="6">
    <location>
        <begin position="193"/>
        <end position="218"/>
    </location>
</feature>
<feature type="compositionally biased region" description="Pro residues" evidence="5">
    <location>
        <begin position="358"/>
        <end position="373"/>
    </location>
</feature>
<feature type="region of interest" description="Disordered" evidence="5">
    <location>
        <begin position="584"/>
        <end position="605"/>
    </location>
</feature>
<name>A0A1I8FB42_9PLAT</name>
<feature type="compositionally biased region" description="Basic and acidic residues" evidence="5">
    <location>
        <begin position="492"/>
        <end position="504"/>
    </location>
</feature>
<feature type="compositionally biased region" description="Gly residues" evidence="5">
    <location>
        <begin position="731"/>
        <end position="742"/>
    </location>
</feature>
<dbReference type="PANTHER" id="PTHR21676:SF7">
    <property type="entry name" value="PROTEIN SPEC3"/>
    <property type="match status" value="1"/>
</dbReference>
<evidence type="ECO:0000256" key="2">
    <source>
        <dbReference type="ARBA" id="ARBA00022692"/>
    </source>
</evidence>
<evidence type="ECO:0000256" key="4">
    <source>
        <dbReference type="ARBA" id="ARBA00023136"/>
    </source>
</evidence>
<evidence type="ECO:0000256" key="1">
    <source>
        <dbReference type="ARBA" id="ARBA00004141"/>
    </source>
</evidence>
<accession>A0A1I8FB42</accession>
<evidence type="ECO:0000256" key="6">
    <source>
        <dbReference type="SAM" id="Phobius"/>
    </source>
</evidence>
<feature type="compositionally biased region" description="Pro residues" evidence="5">
    <location>
        <begin position="401"/>
        <end position="413"/>
    </location>
</feature>
<keyword evidence="4 6" id="KW-0472">Membrane</keyword>
<feature type="transmembrane region" description="Helical" evidence="6">
    <location>
        <begin position="133"/>
        <end position="152"/>
    </location>
</feature>
<evidence type="ECO:0000313" key="8">
    <source>
        <dbReference type="WBParaSite" id="maker-unitig_27572-snap-gene-0.2-mRNA-1"/>
    </source>
</evidence>
<dbReference type="GO" id="GO:0050954">
    <property type="term" value="P:sensory perception of mechanical stimulus"/>
    <property type="evidence" value="ECO:0007669"/>
    <property type="project" value="TreeGrafter"/>
</dbReference>
<feature type="compositionally biased region" description="Low complexity" evidence="5">
    <location>
        <begin position="443"/>
        <end position="467"/>
    </location>
</feature>
<comment type="subcellular location">
    <subcellularLocation>
        <location evidence="1">Membrane</location>
        <topology evidence="1">Multi-pass membrane protein</topology>
    </subcellularLocation>
</comment>
<dbReference type="Gene3D" id="1.20.1070.10">
    <property type="entry name" value="Rhodopsin 7-helix transmembrane proteins"/>
    <property type="match status" value="1"/>
</dbReference>
<keyword evidence="2 6" id="KW-0812">Transmembrane</keyword>
<dbReference type="WBParaSite" id="maker-unitig_27572-snap-gene-0.2-mRNA-1">
    <property type="protein sequence ID" value="maker-unitig_27572-snap-gene-0.2-mRNA-1"/>
    <property type="gene ID" value="maker-unitig_27572-snap-gene-0.2"/>
</dbReference>
<dbReference type="GO" id="GO:0042330">
    <property type="term" value="P:taxis"/>
    <property type="evidence" value="ECO:0007669"/>
    <property type="project" value="TreeGrafter"/>
</dbReference>
<dbReference type="InterPro" id="IPR026673">
    <property type="entry name" value="SPEC3/Stum"/>
</dbReference>
<feature type="transmembrane region" description="Helical" evidence="6">
    <location>
        <begin position="623"/>
        <end position="647"/>
    </location>
</feature>
<dbReference type="AlphaFoldDB" id="A0A1I8FB42"/>
<keyword evidence="7" id="KW-1185">Reference proteome</keyword>
<dbReference type="PANTHER" id="PTHR21676">
    <property type="entry name" value="PROTEIN STUM"/>
    <property type="match status" value="1"/>
</dbReference>
<feature type="compositionally biased region" description="Low complexity" evidence="5">
    <location>
        <begin position="507"/>
        <end position="533"/>
    </location>
</feature>
<dbReference type="GO" id="GO:0019230">
    <property type="term" value="P:proprioception"/>
    <property type="evidence" value="ECO:0007669"/>
    <property type="project" value="TreeGrafter"/>
</dbReference>
<sequence length="751" mass="79378">MEQQISDSSRSAWLSVQLVVNVVSTCANLCAVHLFRRLFSASRAPSLLGLLLLSASEFLFDLSHLAFTVSNLVSRVCEGSVVGTTVGDANVTAADLSNDSWLENVNNESAPALLWLCVATFAPSNAGLFLRNWWIAAFTLARCVVILWPFTARTMFTKKLYMRCFCACAALSICFTALRVFAAFAPSRLLTRLVIIVQAPVPSLLVFAASLVMSADLARNRWFNSRRRAPSAGAATTSAGAALTAQLPVRRRQAPLMPARQSSSVVWELQQRQVREPETREPIRQTEFRCSSLTRVYRCNFSFIASPVLSCVLTVLLTQSHGFLCNFLVMKKRSTPQAGEKNAGKSDKQQPAATAAAEPPPPPPPPPQPPTEPSKPSNNQDGGDVSAIEMMSVTSAASGKKPPPPQQPPPTLSPNPTSQQQQQQQNGGGNAKRVTLAGGPQSGGKPPLGLAQKLKAAAASGGKANAGFVAESKEAKDKSGMKAGAAAADGDDPGRCRCGCDSRRGKAAAGKPPGSAPAAETAATPAAVNAPSGGATTDNRKVMGSKDFLSLEDAGGRTAVNQGSRRLSTISQISHFSGGDFSNSANGGLPDNADNDESGQPRKRFHSNDSYIQEQVPVLPVPAAVFVLAMNVLLPGFGTILSGLLYLCVGPKEHRKVQGFFKPVCINFWVGISQLVTVTFLLVGWFWSLAWGVYAVQKALDQRDELRRKRKQEIAEKALNALMGGGVGGGGGDGDGGGGPAGGLISLFKPR</sequence>
<dbReference type="Pfam" id="PF15795">
    <property type="entry name" value="Spec3"/>
    <property type="match status" value="1"/>
</dbReference>
<dbReference type="Proteomes" id="UP000095280">
    <property type="component" value="Unplaced"/>
</dbReference>
<feature type="transmembrane region" description="Helical" evidence="6">
    <location>
        <begin position="12"/>
        <end position="35"/>
    </location>
</feature>
<feature type="region of interest" description="Disordered" evidence="5">
    <location>
        <begin position="336"/>
        <end position="541"/>
    </location>
</feature>
<dbReference type="GO" id="GO:0016020">
    <property type="term" value="C:membrane"/>
    <property type="evidence" value="ECO:0007669"/>
    <property type="project" value="UniProtKB-SubCell"/>
</dbReference>
<organism evidence="7 8">
    <name type="scientific">Macrostomum lignano</name>
    <dbReference type="NCBI Taxonomy" id="282301"/>
    <lineage>
        <taxon>Eukaryota</taxon>
        <taxon>Metazoa</taxon>
        <taxon>Spiralia</taxon>
        <taxon>Lophotrochozoa</taxon>
        <taxon>Platyhelminthes</taxon>
        <taxon>Rhabditophora</taxon>
        <taxon>Macrostomorpha</taxon>
        <taxon>Macrostomida</taxon>
        <taxon>Macrostomidae</taxon>
        <taxon>Macrostomum</taxon>
    </lineage>
</organism>
<evidence type="ECO:0000256" key="3">
    <source>
        <dbReference type="ARBA" id="ARBA00022989"/>
    </source>
</evidence>
<feature type="transmembrane region" description="Helical" evidence="6">
    <location>
        <begin position="164"/>
        <end position="187"/>
    </location>
</feature>
<proteinExistence type="predicted"/>
<feature type="transmembrane region" description="Helical" evidence="6">
    <location>
        <begin position="301"/>
        <end position="324"/>
    </location>
</feature>
<dbReference type="GO" id="GO:0071683">
    <property type="term" value="C:sensory dendrite"/>
    <property type="evidence" value="ECO:0007669"/>
    <property type="project" value="TreeGrafter"/>
</dbReference>
<reference evidence="8" key="1">
    <citation type="submission" date="2016-11" db="UniProtKB">
        <authorList>
            <consortium name="WormBaseParasite"/>
        </authorList>
    </citation>
    <scope>IDENTIFICATION</scope>
</reference>
<feature type="compositionally biased region" description="Low complexity" evidence="5">
    <location>
        <begin position="414"/>
        <end position="425"/>
    </location>
</feature>
<evidence type="ECO:0000313" key="7">
    <source>
        <dbReference type="Proteomes" id="UP000095280"/>
    </source>
</evidence>
<keyword evidence="3 6" id="KW-1133">Transmembrane helix</keyword>
<protein>
    <submittedName>
        <fullName evidence="8">G_PROTEIN_RECEP_F1_2 domain-containing protein</fullName>
    </submittedName>
</protein>